<dbReference type="eggNOG" id="COG5662">
    <property type="taxonomic scope" value="Bacteria"/>
</dbReference>
<feature type="compositionally biased region" description="Low complexity" evidence="1">
    <location>
        <begin position="76"/>
        <end position="91"/>
    </location>
</feature>
<evidence type="ECO:0000313" key="4">
    <source>
        <dbReference type="Proteomes" id="UP000001399"/>
    </source>
</evidence>
<keyword evidence="2" id="KW-1133">Transmembrane helix</keyword>
<keyword evidence="2" id="KW-0812">Transmembrane</keyword>
<dbReference type="KEGG" id="rva:Rvan_1272"/>
<protein>
    <recommendedName>
        <fullName evidence="5">Transmembrane anti-sigma factor</fullName>
    </recommendedName>
</protein>
<evidence type="ECO:0000256" key="2">
    <source>
        <dbReference type="SAM" id="Phobius"/>
    </source>
</evidence>
<dbReference type="STRING" id="648757.Rvan_1272"/>
<keyword evidence="2" id="KW-0472">Membrane</keyword>
<keyword evidence="4" id="KW-1185">Reference proteome</keyword>
<dbReference type="HOGENOM" id="CLU_956062_0_0_5"/>
<organism evidence="3 4">
    <name type="scientific">Rhodomicrobium vannielii (strain ATCC 17100 / DSM 162 / LMG 4299 / NCIMB 10020 / ATH 3.1.1)</name>
    <dbReference type="NCBI Taxonomy" id="648757"/>
    <lineage>
        <taxon>Bacteria</taxon>
        <taxon>Pseudomonadati</taxon>
        <taxon>Pseudomonadota</taxon>
        <taxon>Alphaproteobacteria</taxon>
        <taxon>Hyphomicrobiales</taxon>
        <taxon>Hyphomicrobiaceae</taxon>
        <taxon>Rhodomicrobium</taxon>
    </lineage>
</organism>
<reference evidence="4" key="1">
    <citation type="journal article" date="2011" name="J. Bacteriol.">
        <title>Genome sequences of eight morphologically diverse alphaproteobacteria.</title>
        <authorList>
            <consortium name="US DOE Joint Genome Institute"/>
            <person name="Brown P.J."/>
            <person name="Kysela D.T."/>
            <person name="Buechlein A."/>
            <person name="Hemmerich C."/>
            <person name="Brun Y.V."/>
        </authorList>
    </citation>
    <scope>NUCLEOTIDE SEQUENCE [LARGE SCALE GENOMIC DNA]</scope>
    <source>
        <strain evidence="4">ATCC 17100 / ATH 3.1.1 / DSM 162 / LMG 4299</strain>
    </source>
</reference>
<gene>
    <name evidence="3" type="ordered locus">Rvan_1272</name>
</gene>
<feature type="region of interest" description="Disordered" evidence="1">
    <location>
        <begin position="69"/>
        <end position="91"/>
    </location>
</feature>
<evidence type="ECO:0000313" key="3">
    <source>
        <dbReference type="EMBL" id="ADP70534.1"/>
    </source>
</evidence>
<dbReference type="EMBL" id="CP002292">
    <property type="protein sequence ID" value="ADP70534.1"/>
    <property type="molecule type" value="Genomic_DNA"/>
</dbReference>
<dbReference type="RefSeq" id="WP_013418937.1">
    <property type="nucleotide sequence ID" value="NC_014664.1"/>
</dbReference>
<name>E3I584_RHOVT</name>
<dbReference type="OrthoDB" id="7957022at2"/>
<accession>E3I584</accession>
<sequence length="291" mass="31674">MTQLSDEFLLAYLDGQLEKSQAAEVTQLSSVNAEVSRRIARLKRTQAQLIETFGAFARDEIAVPKAALQTGDPDAQARPQRAASQAVARPAAAASTSTQPAAARQMIFVAAVFLGGLLGGYGATLLAGDPAPLPPKDTDRPASAVIAPTAWPTDIARFHSYFPRETLTPYPDAIANPELIRFQLSKITGRALTPPDFTRQGYTLYRGQTFNYRQDRMMQLTYSSKAEPPITFYALPGTESGDNAVTVQTIGSLKGVSWVFDRVRFFITSDRSEEDLKVLAAVAQSQMTPKR</sequence>
<proteinExistence type="predicted"/>
<evidence type="ECO:0000256" key="1">
    <source>
        <dbReference type="SAM" id="MobiDB-lite"/>
    </source>
</evidence>
<dbReference type="AlphaFoldDB" id="E3I584"/>
<dbReference type="Proteomes" id="UP000001399">
    <property type="component" value="Chromosome"/>
</dbReference>
<feature type="transmembrane region" description="Helical" evidence="2">
    <location>
        <begin position="107"/>
        <end position="128"/>
    </location>
</feature>
<evidence type="ECO:0008006" key="5">
    <source>
        <dbReference type="Google" id="ProtNLM"/>
    </source>
</evidence>